<comment type="caution">
    <text evidence="2">The sequence shown here is derived from an EMBL/GenBank/DDBJ whole genome shotgun (WGS) entry which is preliminary data.</text>
</comment>
<evidence type="ECO:0000313" key="3">
    <source>
        <dbReference type="Proteomes" id="UP000295632"/>
    </source>
</evidence>
<evidence type="ECO:0000313" key="2">
    <source>
        <dbReference type="EMBL" id="TDQ42834.1"/>
    </source>
</evidence>
<protein>
    <submittedName>
        <fullName evidence="2">Uncharacterized protein</fullName>
    </submittedName>
</protein>
<evidence type="ECO:0000256" key="1">
    <source>
        <dbReference type="SAM" id="Phobius"/>
    </source>
</evidence>
<keyword evidence="1" id="KW-0472">Membrane</keyword>
<reference evidence="2 3" key="1">
    <citation type="submission" date="2019-03" db="EMBL/GenBank/DDBJ databases">
        <title>Genomic Encyclopedia of Type Strains, Phase IV (KMG-IV): sequencing the most valuable type-strain genomes for metagenomic binning, comparative biology and taxonomic classification.</title>
        <authorList>
            <person name="Goeker M."/>
        </authorList>
    </citation>
    <scope>NUCLEOTIDE SEQUENCE [LARGE SCALE GENOMIC DNA]</scope>
    <source>
        <strain evidence="2 3">DSM 28697</strain>
    </source>
</reference>
<keyword evidence="3" id="KW-1185">Reference proteome</keyword>
<dbReference type="EMBL" id="SNYJ01000001">
    <property type="protein sequence ID" value="TDQ42834.1"/>
    <property type="molecule type" value="Genomic_DNA"/>
</dbReference>
<proteinExistence type="predicted"/>
<dbReference type="AlphaFoldDB" id="A0A4R6UI45"/>
<accession>A0A4R6UI45</accession>
<feature type="transmembrane region" description="Helical" evidence="1">
    <location>
        <begin position="41"/>
        <end position="64"/>
    </location>
</feature>
<name>A0A4R6UI45_9BACI</name>
<gene>
    <name evidence="2" type="ORF">EV213_101263</name>
</gene>
<feature type="transmembrane region" description="Helical" evidence="1">
    <location>
        <begin position="17"/>
        <end position="35"/>
    </location>
</feature>
<keyword evidence="1" id="KW-1133">Transmembrane helix</keyword>
<organism evidence="2 3">
    <name type="scientific">Aureibacillus halotolerans</name>
    <dbReference type="NCBI Taxonomy" id="1508390"/>
    <lineage>
        <taxon>Bacteria</taxon>
        <taxon>Bacillati</taxon>
        <taxon>Bacillota</taxon>
        <taxon>Bacilli</taxon>
        <taxon>Bacillales</taxon>
        <taxon>Bacillaceae</taxon>
        <taxon>Aureibacillus</taxon>
    </lineage>
</organism>
<dbReference type="Proteomes" id="UP000295632">
    <property type="component" value="Unassembled WGS sequence"/>
</dbReference>
<sequence>MLFKAIKSVDQKSTSQAFFISWVTWGVLILINVSYEGFYETPLISSLLLFWSGLIVFFLSDFLLKIHARRRVKAH</sequence>
<keyword evidence="1" id="KW-0812">Transmembrane</keyword>